<accession>A0AA38MQE5</accession>
<evidence type="ECO:0000313" key="2">
    <source>
        <dbReference type="Proteomes" id="UP001168821"/>
    </source>
</evidence>
<name>A0AA38MQE5_9CUCU</name>
<dbReference type="EMBL" id="JALNTZ010000002">
    <property type="protein sequence ID" value="KAJ3663923.1"/>
    <property type="molecule type" value="Genomic_DNA"/>
</dbReference>
<comment type="caution">
    <text evidence="1">The sequence shown here is derived from an EMBL/GenBank/DDBJ whole genome shotgun (WGS) entry which is preliminary data.</text>
</comment>
<organism evidence="1 2">
    <name type="scientific">Zophobas morio</name>
    <dbReference type="NCBI Taxonomy" id="2755281"/>
    <lineage>
        <taxon>Eukaryota</taxon>
        <taxon>Metazoa</taxon>
        <taxon>Ecdysozoa</taxon>
        <taxon>Arthropoda</taxon>
        <taxon>Hexapoda</taxon>
        <taxon>Insecta</taxon>
        <taxon>Pterygota</taxon>
        <taxon>Neoptera</taxon>
        <taxon>Endopterygota</taxon>
        <taxon>Coleoptera</taxon>
        <taxon>Polyphaga</taxon>
        <taxon>Cucujiformia</taxon>
        <taxon>Tenebrionidae</taxon>
        <taxon>Zophobas</taxon>
    </lineage>
</organism>
<sequence length="123" mass="13658">MILMEMRSEPVRYATRESHVGSRCRACGSTSCGQGSISGFMTPRVPDISRPHDRRSVRIIHSLFSRSDGGGSGQRPRDFRYKCDPMSLHRALTVVFDGRGLMGSLRTFSSSGPFFSPFPLKSL</sequence>
<reference evidence="1" key="1">
    <citation type="journal article" date="2023" name="G3 (Bethesda)">
        <title>Whole genome assemblies of Zophobas morio and Tenebrio molitor.</title>
        <authorList>
            <person name="Kaur S."/>
            <person name="Stinson S.A."/>
            <person name="diCenzo G.C."/>
        </authorList>
    </citation>
    <scope>NUCLEOTIDE SEQUENCE</scope>
    <source>
        <strain evidence="1">QUZm001</strain>
    </source>
</reference>
<evidence type="ECO:0000313" key="1">
    <source>
        <dbReference type="EMBL" id="KAJ3663923.1"/>
    </source>
</evidence>
<protein>
    <submittedName>
        <fullName evidence="1">Uncharacterized protein</fullName>
    </submittedName>
</protein>
<dbReference type="AlphaFoldDB" id="A0AA38MQE5"/>
<gene>
    <name evidence="1" type="ORF">Zmor_008139</name>
</gene>
<dbReference type="Proteomes" id="UP001168821">
    <property type="component" value="Unassembled WGS sequence"/>
</dbReference>
<proteinExistence type="predicted"/>
<keyword evidence="2" id="KW-1185">Reference proteome</keyword>